<evidence type="ECO:0000313" key="3">
    <source>
        <dbReference type="EMBL" id="AEV70928.1"/>
    </source>
</evidence>
<dbReference type="InterPro" id="IPR000073">
    <property type="entry name" value="AB_hydrolase_1"/>
</dbReference>
<protein>
    <submittedName>
        <fullName evidence="3">Putative hydrolase or acyltransferase of alpha/beta superfamily</fullName>
    </submittedName>
</protein>
<evidence type="ECO:0000256" key="1">
    <source>
        <dbReference type="ARBA" id="ARBA00022801"/>
    </source>
</evidence>
<evidence type="ECO:0000259" key="2">
    <source>
        <dbReference type="Pfam" id="PF00561"/>
    </source>
</evidence>
<proteinExistence type="predicted"/>
<name>G8RIU0_MYCRN</name>
<keyword evidence="1 3" id="KW-0378">Hydrolase</keyword>
<dbReference type="STRING" id="710685.MycrhN_0285"/>
<dbReference type="PANTHER" id="PTHR43798">
    <property type="entry name" value="MONOACYLGLYCEROL LIPASE"/>
    <property type="match status" value="1"/>
</dbReference>
<dbReference type="SUPFAM" id="SSF53474">
    <property type="entry name" value="alpha/beta-Hydrolases"/>
    <property type="match status" value="1"/>
</dbReference>
<evidence type="ECO:0000313" key="4">
    <source>
        <dbReference type="Proteomes" id="UP000005442"/>
    </source>
</evidence>
<keyword evidence="3" id="KW-0012">Acyltransferase</keyword>
<dbReference type="GO" id="GO:0016746">
    <property type="term" value="F:acyltransferase activity"/>
    <property type="evidence" value="ECO:0007669"/>
    <property type="project" value="UniProtKB-KW"/>
</dbReference>
<dbReference type="PANTHER" id="PTHR43798:SF31">
    <property type="entry name" value="AB HYDROLASE SUPERFAMILY PROTEIN YCLE"/>
    <property type="match status" value="1"/>
</dbReference>
<dbReference type="HOGENOM" id="CLU_020336_6_1_11"/>
<dbReference type="EMBL" id="CP003169">
    <property type="protein sequence ID" value="AEV70928.1"/>
    <property type="molecule type" value="Genomic_DNA"/>
</dbReference>
<dbReference type="PATRIC" id="fig|710685.3.peg.290"/>
<feature type="domain" description="AB hydrolase-1" evidence="2">
    <location>
        <begin position="54"/>
        <end position="308"/>
    </location>
</feature>
<dbReference type="InterPro" id="IPR029058">
    <property type="entry name" value="AB_hydrolase_fold"/>
</dbReference>
<keyword evidence="4" id="KW-1185">Reference proteome</keyword>
<dbReference type="AlphaFoldDB" id="G8RIU0"/>
<dbReference type="GO" id="GO:0016787">
    <property type="term" value="F:hydrolase activity"/>
    <property type="evidence" value="ECO:0007669"/>
    <property type="project" value="UniProtKB-KW"/>
</dbReference>
<dbReference type="Pfam" id="PF00561">
    <property type="entry name" value="Abhydrolase_1"/>
    <property type="match status" value="1"/>
</dbReference>
<organism evidence="3 4">
    <name type="scientific">Mycolicibacterium rhodesiae (strain NBB3)</name>
    <name type="common">Mycobacterium rhodesiae</name>
    <dbReference type="NCBI Taxonomy" id="710685"/>
    <lineage>
        <taxon>Bacteria</taxon>
        <taxon>Bacillati</taxon>
        <taxon>Actinomycetota</taxon>
        <taxon>Actinomycetes</taxon>
        <taxon>Mycobacteriales</taxon>
        <taxon>Mycobacteriaceae</taxon>
        <taxon>Mycolicibacterium</taxon>
    </lineage>
</organism>
<accession>G8RIU0</accession>
<dbReference type="PRINTS" id="PR00111">
    <property type="entry name" value="ABHYDROLASE"/>
</dbReference>
<keyword evidence="3" id="KW-0808">Transferase</keyword>
<gene>
    <name evidence="3" type="ordered locus">MycrhN_0285</name>
</gene>
<dbReference type="InterPro" id="IPR050266">
    <property type="entry name" value="AB_hydrolase_sf"/>
</dbReference>
<dbReference type="KEGG" id="mrh:MycrhN_0285"/>
<sequence>MLPNAMGVSVAQRGRSGTRRFAAAEALGRGRSIGIRAKDGIRLHAEVFGPEDGYPVVLAHGITCALRVWAYQIADLAKDHRVIAFDHRGHGRSAVPARRSGYSLDCLAGDVDAVLEATLKPGERAVIAGHSMGGIAISSWAERYPERVSERVDAVALINTTTGDLLRHVQFLPVPPQLAAARVRAAGTLLKTFGATPLLRAADIPGRRFLSALAVGRDADPAIAEFVFELFNGTSPAGRGGWARALVDSVGTHQHIGLTNLSVPTLVIGSEKDRLLPMVSARRIAKEVPNLAQFVELSGGHCAILERPEAVNKHLRWLIDSATEERRVSS</sequence>
<reference evidence="3 4" key="1">
    <citation type="submission" date="2011-12" db="EMBL/GenBank/DDBJ databases">
        <title>Complete sequence of Mycobacterium rhodesiae NBB3.</title>
        <authorList>
            <consortium name="US DOE Joint Genome Institute"/>
            <person name="Lucas S."/>
            <person name="Han J."/>
            <person name="Lapidus A."/>
            <person name="Cheng J.-F."/>
            <person name="Goodwin L."/>
            <person name="Pitluck S."/>
            <person name="Peters L."/>
            <person name="Mikhailova N."/>
            <person name="Gu W."/>
            <person name="Detter J.C."/>
            <person name="Han C."/>
            <person name="Tapia R."/>
            <person name="Land M."/>
            <person name="Hauser L."/>
            <person name="Kyrpides N."/>
            <person name="Ivanova N."/>
            <person name="Pagani I."/>
            <person name="Mattes T."/>
            <person name="Holmes A."/>
            <person name="Rutledge P."/>
            <person name="Paulsen I."/>
            <person name="Coleman N."/>
            <person name="Woyke T."/>
        </authorList>
    </citation>
    <scope>NUCLEOTIDE SEQUENCE [LARGE SCALE GENOMIC DNA]</scope>
    <source>
        <strain evidence="3 4">NBB3</strain>
    </source>
</reference>
<dbReference type="Proteomes" id="UP000005442">
    <property type="component" value="Chromosome"/>
</dbReference>
<dbReference type="eggNOG" id="COG2267">
    <property type="taxonomic scope" value="Bacteria"/>
</dbReference>
<dbReference type="Gene3D" id="3.40.50.1820">
    <property type="entry name" value="alpha/beta hydrolase"/>
    <property type="match status" value="1"/>
</dbReference>
<dbReference type="GO" id="GO:0016020">
    <property type="term" value="C:membrane"/>
    <property type="evidence" value="ECO:0007669"/>
    <property type="project" value="TreeGrafter"/>
</dbReference>